<dbReference type="PROSITE" id="PS51767">
    <property type="entry name" value="PEPTIDASE_A1"/>
    <property type="match status" value="1"/>
</dbReference>
<dbReference type="InterPro" id="IPR001461">
    <property type="entry name" value="Aspartic_peptidase_A1"/>
</dbReference>
<keyword evidence="5" id="KW-1185">Reference proteome</keyword>
<dbReference type="Pfam" id="PF14543">
    <property type="entry name" value="TAXi_N"/>
    <property type="match status" value="1"/>
</dbReference>
<reference evidence="4" key="2">
    <citation type="submission" date="2023-05" db="EMBL/GenBank/DDBJ databases">
        <authorList>
            <person name="Schelkunov M.I."/>
        </authorList>
    </citation>
    <scope>NUCLEOTIDE SEQUENCE</scope>
    <source>
        <strain evidence="4">Hsosn_3</strain>
        <tissue evidence="4">Leaf</tissue>
    </source>
</reference>
<dbReference type="AlphaFoldDB" id="A0AAD8N3G2"/>
<sequence length="362" mass="39108">MASSLSQLLFLIFFTSQIFSSFSQPTILPNTALIFPVTKDASTLQYTTQIQMGSPGVLSKLVLDLNGPFLWADCSSSSSHKPIRSGSLKCLLANSCTLNPQNTLTKLTKPGHLAEQIMTVDYVNSHNSNPISTAQNVLFSCAPTVLLQGLASGANGMLGLGRSKISLPSQLSHTFGTRRKFSICLSDSDGVMLSGDVTSDIHKSLMFTPLVSRSTSDDYYINVKSVKVNNKRLALGTKSIDTKISTVVPYTTLDTTTYGIFVKAFVAAATHTNMTRVVAPATTTFGVCFSSQKLYSVHNTPASVEAPKIELVLQSEMVKWRIDGRNSMVRISDEVVCLGILDGGLSDKREIVIGDLICMLIM</sequence>
<evidence type="ECO:0000256" key="1">
    <source>
        <dbReference type="ARBA" id="ARBA00007447"/>
    </source>
</evidence>
<comment type="similarity">
    <text evidence="1">Belongs to the peptidase A1 family.</text>
</comment>
<feature type="chain" id="PRO_5042187330" evidence="2">
    <location>
        <begin position="24"/>
        <end position="362"/>
    </location>
</feature>
<accession>A0AAD8N3G2</accession>
<gene>
    <name evidence="4" type="ORF">POM88_014250</name>
</gene>
<proteinExistence type="inferred from homology"/>
<keyword evidence="2" id="KW-0732">Signal</keyword>
<dbReference type="PANTHER" id="PTHR47965">
    <property type="entry name" value="ASPARTYL PROTEASE-RELATED"/>
    <property type="match status" value="1"/>
</dbReference>
<name>A0AAD8N3G2_9APIA</name>
<organism evidence="4 5">
    <name type="scientific">Heracleum sosnowskyi</name>
    <dbReference type="NCBI Taxonomy" id="360622"/>
    <lineage>
        <taxon>Eukaryota</taxon>
        <taxon>Viridiplantae</taxon>
        <taxon>Streptophyta</taxon>
        <taxon>Embryophyta</taxon>
        <taxon>Tracheophyta</taxon>
        <taxon>Spermatophyta</taxon>
        <taxon>Magnoliopsida</taxon>
        <taxon>eudicotyledons</taxon>
        <taxon>Gunneridae</taxon>
        <taxon>Pentapetalae</taxon>
        <taxon>asterids</taxon>
        <taxon>campanulids</taxon>
        <taxon>Apiales</taxon>
        <taxon>Apiaceae</taxon>
        <taxon>Apioideae</taxon>
        <taxon>apioid superclade</taxon>
        <taxon>Tordylieae</taxon>
        <taxon>Tordyliinae</taxon>
        <taxon>Heracleum</taxon>
    </lineage>
</organism>
<dbReference type="Gene3D" id="2.40.70.10">
    <property type="entry name" value="Acid Proteases"/>
    <property type="match status" value="2"/>
</dbReference>
<evidence type="ECO:0000259" key="3">
    <source>
        <dbReference type="PROSITE" id="PS51767"/>
    </source>
</evidence>
<feature type="domain" description="Peptidase A1" evidence="3">
    <location>
        <begin position="46"/>
        <end position="362"/>
    </location>
</feature>
<evidence type="ECO:0000313" key="5">
    <source>
        <dbReference type="Proteomes" id="UP001237642"/>
    </source>
</evidence>
<dbReference type="InterPro" id="IPR032861">
    <property type="entry name" value="TAXi_N"/>
</dbReference>
<dbReference type="GO" id="GO:0004190">
    <property type="term" value="F:aspartic-type endopeptidase activity"/>
    <property type="evidence" value="ECO:0007669"/>
    <property type="project" value="InterPro"/>
</dbReference>
<evidence type="ECO:0000313" key="4">
    <source>
        <dbReference type="EMBL" id="KAK1395194.1"/>
    </source>
</evidence>
<dbReference type="GO" id="GO:0006508">
    <property type="term" value="P:proteolysis"/>
    <property type="evidence" value="ECO:0007669"/>
    <property type="project" value="InterPro"/>
</dbReference>
<feature type="signal peptide" evidence="2">
    <location>
        <begin position="1"/>
        <end position="23"/>
    </location>
</feature>
<reference evidence="4" key="1">
    <citation type="submission" date="2023-02" db="EMBL/GenBank/DDBJ databases">
        <title>Genome of toxic invasive species Heracleum sosnowskyi carries increased number of genes despite the absence of recent whole-genome duplications.</title>
        <authorList>
            <person name="Schelkunov M."/>
            <person name="Shtratnikova V."/>
            <person name="Makarenko M."/>
            <person name="Klepikova A."/>
            <person name="Omelchenko D."/>
            <person name="Novikova G."/>
            <person name="Obukhova E."/>
            <person name="Bogdanov V."/>
            <person name="Penin A."/>
            <person name="Logacheva M."/>
        </authorList>
    </citation>
    <scope>NUCLEOTIDE SEQUENCE</scope>
    <source>
        <strain evidence="4">Hsosn_3</strain>
        <tissue evidence="4">Leaf</tissue>
    </source>
</reference>
<evidence type="ECO:0000256" key="2">
    <source>
        <dbReference type="SAM" id="SignalP"/>
    </source>
</evidence>
<dbReference type="InterPro" id="IPR021109">
    <property type="entry name" value="Peptidase_aspartic_dom_sf"/>
</dbReference>
<comment type="caution">
    <text evidence="4">The sequence shown here is derived from an EMBL/GenBank/DDBJ whole genome shotgun (WGS) entry which is preliminary data.</text>
</comment>
<dbReference type="InterPro" id="IPR032799">
    <property type="entry name" value="TAXi_C"/>
</dbReference>
<dbReference type="SUPFAM" id="SSF50630">
    <property type="entry name" value="Acid proteases"/>
    <property type="match status" value="1"/>
</dbReference>
<dbReference type="Proteomes" id="UP001237642">
    <property type="component" value="Unassembled WGS sequence"/>
</dbReference>
<dbReference type="EMBL" id="JAUIZM010000003">
    <property type="protein sequence ID" value="KAK1395194.1"/>
    <property type="molecule type" value="Genomic_DNA"/>
</dbReference>
<protein>
    <submittedName>
        <fullName evidence="4">Basic 7S globulin</fullName>
    </submittedName>
</protein>
<dbReference type="PANTHER" id="PTHR47965:SF46">
    <property type="entry name" value="BASIC 7S GLOBULIN-LIKE"/>
    <property type="match status" value="1"/>
</dbReference>
<dbReference type="Pfam" id="PF14541">
    <property type="entry name" value="TAXi_C"/>
    <property type="match status" value="1"/>
</dbReference>
<dbReference type="InterPro" id="IPR033121">
    <property type="entry name" value="PEPTIDASE_A1"/>
</dbReference>